<dbReference type="EMBL" id="SPHZ02000011">
    <property type="protein sequence ID" value="KAF0892375.1"/>
    <property type="molecule type" value="Genomic_DNA"/>
</dbReference>
<keyword evidence="2" id="KW-1185">Reference proteome</keyword>
<dbReference type="AlphaFoldDB" id="A0A6G1BVI5"/>
<evidence type="ECO:0000313" key="2">
    <source>
        <dbReference type="Proteomes" id="UP000479710"/>
    </source>
</evidence>
<protein>
    <submittedName>
        <fullName evidence="1">Uncharacterized protein</fullName>
    </submittedName>
</protein>
<gene>
    <name evidence="1" type="ORF">E2562_015450</name>
</gene>
<organism evidence="1 2">
    <name type="scientific">Oryza meyeriana var. granulata</name>
    <dbReference type="NCBI Taxonomy" id="110450"/>
    <lineage>
        <taxon>Eukaryota</taxon>
        <taxon>Viridiplantae</taxon>
        <taxon>Streptophyta</taxon>
        <taxon>Embryophyta</taxon>
        <taxon>Tracheophyta</taxon>
        <taxon>Spermatophyta</taxon>
        <taxon>Magnoliopsida</taxon>
        <taxon>Liliopsida</taxon>
        <taxon>Poales</taxon>
        <taxon>Poaceae</taxon>
        <taxon>BOP clade</taxon>
        <taxon>Oryzoideae</taxon>
        <taxon>Oryzeae</taxon>
        <taxon>Oryzinae</taxon>
        <taxon>Oryza</taxon>
        <taxon>Oryza meyeriana</taxon>
    </lineage>
</organism>
<name>A0A6G1BVI5_9ORYZ</name>
<accession>A0A6G1BVI5</accession>
<comment type="caution">
    <text evidence="1">The sequence shown here is derived from an EMBL/GenBank/DDBJ whole genome shotgun (WGS) entry which is preliminary data.</text>
</comment>
<proteinExistence type="predicted"/>
<reference evidence="1 2" key="1">
    <citation type="submission" date="2019-11" db="EMBL/GenBank/DDBJ databases">
        <title>Whole genome sequence of Oryza granulata.</title>
        <authorList>
            <person name="Li W."/>
        </authorList>
    </citation>
    <scope>NUCLEOTIDE SEQUENCE [LARGE SCALE GENOMIC DNA]</scope>
    <source>
        <strain evidence="2">cv. Menghai</strain>
        <tissue evidence="1">Leaf</tissue>
    </source>
</reference>
<dbReference type="Proteomes" id="UP000479710">
    <property type="component" value="Unassembled WGS sequence"/>
</dbReference>
<sequence>MPSGLKAAGGQGTAERNCAAAARRSLGFFGEIRRASGILAGAVLVGAFPWKGRRFPLTCLARSGAEARRIWWPPLRRGETATATGLPRVTIKLAEARSTGGGWEDAGTEACHRVAGSGRTAIRRCDHAWAKHGVATGGRAHACMQNIT</sequence>
<evidence type="ECO:0000313" key="1">
    <source>
        <dbReference type="EMBL" id="KAF0892375.1"/>
    </source>
</evidence>